<gene>
    <name evidence="1" type="ORF">LJD74_08000</name>
</gene>
<dbReference type="RefSeq" id="WP_118487591.1">
    <property type="nucleotide sequence ID" value="NZ_JAJDKQ010000014.1"/>
</dbReference>
<dbReference type="Proteomes" id="UP001197827">
    <property type="component" value="Unassembled WGS sequence"/>
</dbReference>
<evidence type="ECO:0000313" key="1">
    <source>
        <dbReference type="EMBL" id="MCB8561945.1"/>
    </source>
</evidence>
<dbReference type="EMBL" id="JAJDKQ010000014">
    <property type="protein sequence ID" value="MCB8561945.1"/>
    <property type="molecule type" value="Genomic_DNA"/>
</dbReference>
<name>A0AAW4VQM5_9FIRM</name>
<evidence type="ECO:0000313" key="2">
    <source>
        <dbReference type="Proteomes" id="UP001197827"/>
    </source>
</evidence>
<organism evidence="1 2">
    <name type="scientific">Faecalibacillus intestinalis</name>
    <dbReference type="NCBI Taxonomy" id="1982626"/>
    <lineage>
        <taxon>Bacteria</taxon>
        <taxon>Bacillati</taxon>
        <taxon>Bacillota</taxon>
        <taxon>Erysipelotrichia</taxon>
        <taxon>Erysipelotrichales</taxon>
        <taxon>Coprobacillaceae</taxon>
        <taxon>Faecalibacillus</taxon>
    </lineage>
</organism>
<sequence length="85" mass="10289">MESTLYFKDMRDSDHNNFPKKIYKVEQSRMLIEILDCKHINGQPHYFTSPNSRDDFITTIKDSILKISDKELKEIQTYWKKQLNF</sequence>
<dbReference type="AlphaFoldDB" id="A0AAW4VQM5"/>
<protein>
    <submittedName>
        <fullName evidence="1">Uncharacterized protein</fullName>
    </submittedName>
</protein>
<proteinExistence type="predicted"/>
<accession>A0AAW4VQM5</accession>
<reference evidence="1" key="1">
    <citation type="submission" date="2021-10" db="EMBL/GenBank/DDBJ databases">
        <title>Collection of gut derived symbiotic bacterial strains cultured from healthy donors.</title>
        <authorList>
            <person name="Lin H."/>
            <person name="Littmann E."/>
            <person name="Kohout C."/>
            <person name="Pamer E.G."/>
        </authorList>
    </citation>
    <scope>NUCLEOTIDE SEQUENCE</scope>
    <source>
        <strain evidence="1">DFI.5.2</strain>
    </source>
</reference>
<comment type="caution">
    <text evidence="1">The sequence shown here is derived from an EMBL/GenBank/DDBJ whole genome shotgun (WGS) entry which is preliminary data.</text>
</comment>